<organism evidence="1 2">
    <name type="scientific">Haemophilus haemolyticus</name>
    <dbReference type="NCBI Taxonomy" id="726"/>
    <lineage>
        <taxon>Bacteria</taxon>
        <taxon>Pseudomonadati</taxon>
        <taxon>Pseudomonadota</taxon>
        <taxon>Gammaproteobacteria</taxon>
        <taxon>Pasteurellales</taxon>
        <taxon>Pasteurellaceae</taxon>
        <taxon>Haemophilus</taxon>
    </lineage>
</organism>
<name>A0A852PWW6_HAEHA</name>
<dbReference type="Proteomes" id="UP000590599">
    <property type="component" value="Unassembled WGS sequence"/>
</dbReference>
<dbReference type="RefSeq" id="WP_053466555.1">
    <property type="nucleotide sequence ID" value="NZ_JACBKA010000040.1"/>
</dbReference>
<accession>A0A852PWW6</accession>
<evidence type="ECO:0000313" key="2">
    <source>
        <dbReference type="Proteomes" id="UP000590599"/>
    </source>
</evidence>
<protein>
    <submittedName>
        <fullName evidence="1">Uncharacterized protein</fullName>
    </submittedName>
</protein>
<dbReference type="AlphaFoldDB" id="A0A852PWW6"/>
<proteinExistence type="predicted"/>
<comment type="caution">
    <text evidence="1">The sequence shown here is derived from an EMBL/GenBank/DDBJ whole genome shotgun (WGS) entry which is preliminary data.</text>
</comment>
<sequence length="115" mass="13769">MKKYIFFILINLNGCLVWELTPPYSSSFSETVWVNKDTNKPIPKEIYMNCLKMSFKGFETINKSGLEVIKNKEDEKKSDRIYASCLRENGFVFNASYKYCYKFPYICQKYKEYRK</sequence>
<gene>
    <name evidence="1" type="ORF">HZI69_10225</name>
</gene>
<evidence type="ECO:0000313" key="1">
    <source>
        <dbReference type="EMBL" id="NYA28201.1"/>
    </source>
</evidence>
<reference evidence="1 2" key="1">
    <citation type="submission" date="2020-07" db="EMBL/GenBank/DDBJ databases">
        <title>Genus Haemophilus, Bergeys manual.</title>
        <authorList>
            <person name="Noerskov-Lauritsen N."/>
        </authorList>
    </citation>
    <scope>NUCLEOTIDE SEQUENCE [LARGE SCALE GENOMIC DNA]</scope>
    <source>
        <strain evidence="1 2">CCUG30047</strain>
    </source>
</reference>
<dbReference type="EMBL" id="JACBKA010000040">
    <property type="protein sequence ID" value="NYA28201.1"/>
    <property type="molecule type" value="Genomic_DNA"/>
</dbReference>